<dbReference type="RefSeq" id="WP_094396940.1">
    <property type="nucleotide sequence ID" value="NZ_CP016893.1"/>
</dbReference>
<dbReference type="InterPro" id="IPR002491">
    <property type="entry name" value="ABC_transptr_periplasmic_BD"/>
</dbReference>
<organism evidence="4 5">
    <name type="scientific">Thermoanaerobacterium thermosaccharolyticum</name>
    <name type="common">Clostridium thermosaccharolyticum</name>
    <dbReference type="NCBI Taxonomy" id="1517"/>
    <lineage>
        <taxon>Bacteria</taxon>
        <taxon>Bacillati</taxon>
        <taxon>Bacillota</taxon>
        <taxon>Clostridia</taxon>
        <taxon>Thermoanaerobacterales</taxon>
        <taxon>Thermoanaerobacteraceae</taxon>
        <taxon>Thermoanaerobacterium</taxon>
    </lineage>
</organism>
<dbReference type="InterPro" id="IPR050902">
    <property type="entry name" value="ABC_Transporter_SBP"/>
</dbReference>
<sequence length="316" mass="34660">MKKWIKNIVVFIIIAVLSLSLVSCSQKTQEKTATNDNITKTEVKVTFPLKITDFMGRQVTIKKEPKRIVSLSPSTTELIYAIGAGKDVVGVTNYDDYPPEVKSVAKVGGYEGPNIEAILAQKPDIVFASNLSGKDQMETIKKSGIPVVVLEAQNINQIYDSIKILGEITGNVEKGNEIISSMKDKIKEINDKVKDLPKVNVFYVVDTNGNWTAGKGTFIDELITLAGGNNVASDANGWAQYSMEKLMQKNPDVIITSQHATNANNIKNMPGYKDTKAAKDGKIFIISNDDIITKPSDRIVLGLEEIAKDLHPEAFK</sequence>
<dbReference type="EMBL" id="CP016893">
    <property type="protein sequence ID" value="AST56938.1"/>
    <property type="molecule type" value="Genomic_DNA"/>
</dbReference>
<evidence type="ECO:0000256" key="1">
    <source>
        <dbReference type="ARBA" id="ARBA00008814"/>
    </source>
</evidence>
<evidence type="ECO:0000256" key="2">
    <source>
        <dbReference type="ARBA" id="ARBA00022729"/>
    </source>
</evidence>
<evidence type="ECO:0000313" key="4">
    <source>
        <dbReference type="EMBL" id="AST56938.1"/>
    </source>
</evidence>
<keyword evidence="2" id="KW-0732">Signal</keyword>
<name>A0A223HWU8_THETR</name>
<dbReference type="PANTHER" id="PTHR30535">
    <property type="entry name" value="VITAMIN B12-BINDING PROTEIN"/>
    <property type="match status" value="1"/>
</dbReference>
<dbReference type="SUPFAM" id="SSF53807">
    <property type="entry name" value="Helical backbone' metal receptor"/>
    <property type="match status" value="1"/>
</dbReference>
<gene>
    <name evidence="4" type="ORF">Thert_00790</name>
</gene>
<dbReference type="PROSITE" id="PS51257">
    <property type="entry name" value="PROKAR_LIPOPROTEIN"/>
    <property type="match status" value="1"/>
</dbReference>
<evidence type="ECO:0000259" key="3">
    <source>
        <dbReference type="PROSITE" id="PS50983"/>
    </source>
</evidence>
<dbReference type="GO" id="GO:0071281">
    <property type="term" value="P:cellular response to iron ion"/>
    <property type="evidence" value="ECO:0007669"/>
    <property type="project" value="TreeGrafter"/>
</dbReference>
<evidence type="ECO:0000313" key="5">
    <source>
        <dbReference type="Proteomes" id="UP000214975"/>
    </source>
</evidence>
<dbReference type="InterPro" id="IPR054828">
    <property type="entry name" value="Vit_B12_bind_prot"/>
</dbReference>
<dbReference type="Proteomes" id="UP000214975">
    <property type="component" value="Chromosome"/>
</dbReference>
<protein>
    <submittedName>
        <fullName evidence="4">Iron ABC transporter substrate-binding protein</fullName>
    </submittedName>
</protein>
<accession>A0A223HWU8</accession>
<dbReference type="PANTHER" id="PTHR30535:SF34">
    <property type="entry name" value="MOLYBDATE-BINDING PROTEIN MOLA"/>
    <property type="match status" value="1"/>
</dbReference>
<reference evidence="4 5" key="1">
    <citation type="submission" date="2016-08" db="EMBL/GenBank/DDBJ databases">
        <title>A novel genetic cassette of butanologenic Thermoanaerobacterium thermosaccharolyticum that directly convert cellulose to butanol.</title>
        <authorList>
            <person name="Li T."/>
            <person name="He J."/>
        </authorList>
    </citation>
    <scope>NUCLEOTIDE SEQUENCE [LARGE SCALE GENOMIC DNA]</scope>
    <source>
        <strain evidence="4 5">TG57</strain>
    </source>
</reference>
<dbReference type="Gene3D" id="3.40.50.1980">
    <property type="entry name" value="Nitrogenase molybdenum iron protein domain"/>
    <property type="match status" value="2"/>
</dbReference>
<dbReference type="NCBIfam" id="NF038402">
    <property type="entry name" value="TroA_like"/>
    <property type="match status" value="1"/>
</dbReference>
<comment type="similarity">
    <text evidence="1">Belongs to the bacterial solute-binding protein 8 family.</text>
</comment>
<dbReference type="Pfam" id="PF01497">
    <property type="entry name" value="Peripla_BP_2"/>
    <property type="match status" value="1"/>
</dbReference>
<dbReference type="CDD" id="cd01143">
    <property type="entry name" value="YvrC"/>
    <property type="match status" value="1"/>
</dbReference>
<proteinExistence type="inferred from homology"/>
<dbReference type="AlphaFoldDB" id="A0A223HWU8"/>
<feature type="domain" description="Fe/B12 periplasmic-binding" evidence="3">
    <location>
        <begin position="67"/>
        <end position="314"/>
    </location>
</feature>
<dbReference type="PROSITE" id="PS50983">
    <property type="entry name" value="FE_B12_PBP"/>
    <property type="match status" value="1"/>
</dbReference>